<evidence type="ECO:0000313" key="3">
    <source>
        <dbReference type="Proteomes" id="UP000199207"/>
    </source>
</evidence>
<protein>
    <submittedName>
        <fullName evidence="2">Uncharacterized protein</fullName>
    </submittedName>
</protein>
<keyword evidence="1" id="KW-0732">Signal</keyword>
<dbReference type="AlphaFoldDB" id="A0A1I1EZ76"/>
<feature type="chain" id="PRO_5011554816" evidence="1">
    <location>
        <begin position="31"/>
        <end position="170"/>
    </location>
</feature>
<evidence type="ECO:0000313" key="2">
    <source>
        <dbReference type="EMBL" id="SFB92499.1"/>
    </source>
</evidence>
<dbReference type="Proteomes" id="UP000199207">
    <property type="component" value="Unassembled WGS sequence"/>
</dbReference>
<keyword evidence="3" id="KW-1185">Reference proteome</keyword>
<reference evidence="2 3" key="1">
    <citation type="submission" date="2016-10" db="EMBL/GenBank/DDBJ databases">
        <authorList>
            <person name="de Groot N.N."/>
        </authorList>
    </citation>
    <scope>NUCLEOTIDE SEQUENCE [LARGE SCALE GENOMIC DNA]</scope>
    <source>
        <strain evidence="2 3">CGMCC 4.5739</strain>
    </source>
</reference>
<dbReference type="RefSeq" id="WP_093836946.1">
    <property type="nucleotide sequence ID" value="NZ_FOLM01000001.1"/>
</dbReference>
<feature type="signal peptide" evidence="1">
    <location>
        <begin position="1"/>
        <end position="30"/>
    </location>
</feature>
<organism evidence="2 3">
    <name type="scientific">Streptomyces aidingensis</name>
    <dbReference type="NCBI Taxonomy" id="910347"/>
    <lineage>
        <taxon>Bacteria</taxon>
        <taxon>Bacillati</taxon>
        <taxon>Actinomycetota</taxon>
        <taxon>Actinomycetes</taxon>
        <taxon>Kitasatosporales</taxon>
        <taxon>Streptomycetaceae</taxon>
        <taxon>Streptomyces</taxon>
    </lineage>
</organism>
<sequence length="170" mass="18147">MTMTVKTLRAAVVAALAAALTMALPSAAQARHTDVTKPFEAQHKDRCLSSITAGRLVFKATHPPEPVRVEVTGRLILNDPGYCHFLVPPTAEATFTAYSGRTVVDRERVTTTTGGVGFEFALGPDWLPYLPDAIDRVVLELCHGSSLGTGDSANCARPVTYTPYDFGPTG</sequence>
<gene>
    <name evidence="2" type="ORF">SAMN05421773_101546</name>
</gene>
<name>A0A1I1EZ76_9ACTN</name>
<accession>A0A1I1EZ76</accession>
<proteinExistence type="predicted"/>
<evidence type="ECO:0000256" key="1">
    <source>
        <dbReference type="SAM" id="SignalP"/>
    </source>
</evidence>
<dbReference type="EMBL" id="FOLM01000001">
    <property type="protein sequence ID" value="SFB92499.1"/>
    <property type="molecule type" value="Genomic_DNA"/>
</dbReference>